<feature type="repeat" description="RCC1" evidence="9">
    <location>
        <begin position="186"/>
        <end position="253"/>
    </location>
</feature>
<evidence type="ECO:0000256" key="7">
    <source>
        <dbReference type="ARBA" id="ARBA00022840"/>
    </source>
</evidence>
<keyword evidence="14" id="KW-1185">Reference proteome</keyword>
<reference evidence="13" key="1">
    <citation type="submission" date="2019-12" db="EMBL/GenBank/DDBJ databases">
        <title>Genome sequence of Babesia ovis.</title>
        <authorList>
            <person name="Yamagishi J."/>
            <person name="Sevinc F."/>
            <person name="Xuan X."/>
        </authorList>
    </citation>
    <scope>NUCLEOTIDE SEQUENCE</scope>
    <source>
        <strain evidence="13">Selcuk</strain>
    </source>
</reference>
<comment type="pathway">
    <text evidence="1">Protein modification; protein lipoylation via exogenous pathway; protein N(6)-(lipoyl)lysine from lipoate: step 2/2.</text>
</comment>
<dbReference type="SUPFAM" id="SSF55681">
    <property type="entry name" value="Class II aaRS and biotin synthetases"/>
    <property type="match status" value="1"/>
</dbReference>
<name>A0A9W5WUC9_BABOV</name>
<evidence type="ECO:0000259" key="11">
    <source>
        <dbReference type="Pfam" id="PF10437"/>
    </source>
</evidence>
<evidence type="ECO:0000256" key="6">
    <source>
        <dbReference type="ARBA" id="ARBA00022741"/>
    </source>
</evidence>
<comment type="catalytic activity">
    <reaction evidence="8">
        <text>L-lysyl-[lipoyl-carrier protein] + (R)-lipoate + ATP = N(6)-[(R)-lipoyl]-L-lysyl-[lipoyl-carrier protein] + AMP + diphosphate + H(+)</text>
        <dbReference type="Rhea" id="RHEA:49288"/>
        <dbReference type="Rhea" id="RHEA-COMP:10500"/>
        <dbReference type="Rhea" id="RHEA-COMP:10502"/>
        <dbReference type="ChEBI" id="CHEBI:15378"/>
        <dbReference type="ChEBI" id="CHEBI:29969"/>
        <dbReference type="ChEBI" id="CHEBI:30616"/>
        <dbReference type="ChEBI" id="CHEBI:33019"/>
        <dbReference type="ChEBI" id="CHEBI:83088"/>
        <dbReference type="ChEBI" id="CHEBI:83099"/>
        <dbReference type="ChEBI" id="CHEBI:456215"/>
        <dbReference type="EC" id="6.3.1.20"/>
    </reaction>
</comment>
<evidence type="ECO:0000256" key="8">
    <source>
        <dbReference type="ARBA" id="ARBA00048037"/>
    </source>
</evidence>
<evidence type="ECO:0000256" key="2">
    <source>
        <dbReference type="ARBA" id="ARBA00005124"/>
    </source>
</evidence>
<dbReference type="Pfam" id="PF21948">
    <property type="entry name" value="LplA-B_cat"/>
    <property type="match status" value="1"/>
</dbReference>
<dbReference type="Gene3D" id="3.30.390.50">
    <property type="entry name" value="CO dehydrogenase flavoprotein, C-terminal domain"/>
    <property type="match status" value="1"/>
</dbReference>
<dbReference type="EC" id="6.3.1.20" evidence="3"/>
<keyword evidence="7" id="KW-0067">ATP-binding</keyword>
<dbReference type="SUPFAM" id="SSF50985">
    <property type="entry name" value="RCC1/BLIP-II"/>
    <property type="match status" value="1"/>
</dbReference>
<feature type="domain" description="BPL/LPL catalytic" evidence="12">
    <location>
        <begin position="477"/>
        <end position="550"/>
    </location>
</feature>
<dbReference type="InterPro" id="IPR045864">
    <property type="entry name" value="aa-tRNA-synth_II/BPL/LPL"/>
</dbReference>
<evidence type="ECO:0000256" key="4">
    <source>
        <dbReference type="ARBA" id="ARBA00022598"/>
    </source>
</evidence>
<dbReference type="SUPFAM" id="SSF82649">
    <property type="entry name" value="SufE/NifU"/>
    <property type="match status" value="1"/>
</dbReference>
<comment type="pathway">
    <text evidence="2">Protein modification; protein lipoylation via exogenous pathway; protein N(6)-(lipoyl)lysine from lipoate: step 1/2.</text>
</comment>
<dbReference type="AlphaFoldDB" id="A0A9W5WUC9"/>
<evidence type="ECO:0000256" key="5">
    <source>
        <dbReference type="ARBA" id="ARBA00022737"/>
    </source>
</evidence>
<dbReference type="OrthoDB" id="8068875at2759"/>
<evidence type="ECO:0000256" key="1">
    <source>
        <dbReference type="ARBA" id="ARBA00005085"/>
    </source>
</evidence>
<feature type="domain" description="Lipoate protein ligase C-terminal" evidence="11">
    <location>
        <begin position="599"/>
        <end position="663"/>
    </location>
</feature>
<proteinExistence type="predicted"/>
<sequence>MVRFLHCLRRGLTRATLVTVGRTATYPSGCEDTDTRTAGRYRGGVYLWGSACALPGGSGNHPLFQDAKGWRCVTFGPTFGAAIDINGRVYIWGQGGNGQFVQPFQLSCYGMVDCHCSSDDLYMLGGDSVVYVIKGLRQILEGYCDSARVNHPDTSRLCPSPIKDLNKRVVKISAGNSHAAFITDRGELYCTGDNSFGQCGTKPNKVKDNTIVTFEADRQSDTVDLHKVTFKDPNTKIVDVVCGGRHTCCVDTEGNIYTLVQACVDIIYRFGDDSSVQLFLGDTRGRTLLELDHYKPFVSHNDRGSRSYTKYTHTDRHLQFNPIPVSQMGKLNEYQAILRGSRISLAAGDDFTIVAATPGDERARSTHLIASGGNRFGQCASLDVRMHLPRSVKLPGSLLENFIACGSSHCMAVLDQGKLVGWGSNQQKQLDLGKHGNLPVPTEIDTGAPGDSNDHGQQVSRSIKFVRCAFNNTAVIFSGAAFKVLPNAALHHGTLLININQGSLDKYLTPDKSKLEKHNVQSVKARVTNLSQFNNKVSHEMICDAIIDEVAAYYKSPKSAVERVTASSKYCDQSAFKDCYLKLKDEKWIYGDQVTQYKSLKNRFDFGSVEFCFDVRGDQVAKIWIFSDCLNAEFITWLENRLSQTPMKLCADDFQRAMERLDYEGATDMLTAIKGWLIDALRQMESNAEQIVNEGG</sequence>
<dbReference type="InterPro" id="IPR019491">
    <property type="entry name" value="Lipoate_protein_ligase_C"/>
</dbReference>
<dbReference type="PROSITE" id="PS00626">
    <property type="entry name" value="RCC1_2"/>
    <property type="match status" value="1"/>
</dbReference>
<dbReference type="InterPro" id="IPR009091">
    <property type="entry name" value="RCC1/BLIP-II"/>
</dbReference>
<evidence type="ECO:0000313" key="13">
    <source>
        <dbReference type="EMBL" id="GFE53850.1"/>
    </source>
</evidence>
<dbReference type="EMBL" id="BLIY01000008">
    <property type="protein sequence ID" value="GFE53850.1"/>
    <property type="molecule type" value="Genomic_DNA"/>
</dbReference>
<dbReference type="PANTHER" id="PTHR22870">
    <property type="entry name" value="REGULATOR OF CHROMOSOME CONDENSATION"/>
    <property type="match status" value="1"/>
</dbReference>
<keyword evidence="6" id="KW-0547">Nucleotide-binding</keyword>
<dbReference type="Proteomes" id="UP001057455">
    <property type="component" value="Unassembled WGS sequence"/>
</dbReference>
<dbReference type="InterPro" id="IPR000408">
    <property type="entry name" value="Reg_chr_condens"/>
</dbReference>
<evidence type="ECO:0000256" key="9">
    <source>
        <dbReference type="PROSITE-ProRule" id="PRU00235"/>
    </source>
</evidence>
<gene>
    <name evidence="13" type="ORF">BaOVIS_012540</name>
</gene>
<evidence type="ECO:0000256" key="10">
    <source>
        <dbReference type="SAM" id="MobiDB-lite"/>
    </source>
</evidence>
<keyword evidence="5" id="KW-0677">Repeat</keyword>
<dbReference type="GO" id="GO:0009249">
    <property type="term" value="P:protein lipoylation"/>
    <property type="evidence" value="ECO:0007669"/>
    <property type="project" value="UniProtKB-ARBA"/>
</dbReference>
<organism evidence="13 14">
    <name type="scientific">Babesia ovis</name>
    <dbReference type="NCBI Taxonomy" id="5869"/>
    <lineage>
        <taxon>Eukaryota</taxon>
        <taxon>Sar</taxon>
        <taxon>Alveolata</taxon>
        <taxon>Apicomplexa</taxon>
        <taxon>Aconoidasida</taxon>
        <taxon>Piroplasmida</taxon>
        <taxon>Babesiidae</taxon>
        <taxon>Babesia</taxon>
    </lineage>
</organism>
<dbReference type="InterPro" id="IPR004143">
    <property type="entry name" value="BPL_LPL_catalytic"/>
</dbReference>
<protein>
    <recommendedName>
        <fullName evidence="3">lipoate--protein ligase</fullName>
        <ecNumber evidence="3">6.3.1.20</ecNumber>
    </recommendedName>
</protein>
<keyword evidence="4" id="KW-0436">Ligase</keyword>
<dbReference type="Pfam" id="PF10437">
    <property type="entry name" value="Lip_prot_lig_C"/>
    <property type="match status" value="1"/>
</dbReference>
<dbReference type="Gene3D" id="3.30.930.10">
    <property type="entry name" value="Bira Bifunctional Protein, Domain 2"/>
    <property type="match status" value="1"/>
</dbReference>
<dbReference type="GO" id="GO:0005524">
    <property type="term" value="F:ATP binding"/>
    <property type="evidence" value="ECO:0007669"/>
    <property type="project" value="UniProtKB-KW"/>
</dbReference>
<dbReference type="InterPro" id="IPR051210">
    <property type="entry name" value="Ub_ligase/GEF_domain"/>
</dbReference>
<evidence type="ECO:0000256" key="3">
    <source>
        <dbReference type="ARBA" id="ARBA00012367"/>
    </source>
</evidence>
<dbReference type="Gene3D" id="2.130.10.30">
    <property type="entry name" value="Regulator of chromosome condensation 1/beta-lactamase-inhibitor protein II"/>
    <property type="match status" value="1"/>
</dbReference>
<dbReference type="Pfam" id="PF13540">
    <property type="entry name" value="RCC1_2"/>
    <property type="match status" value="2"/>
</dbReference>
<feature type="region of interest" description="Disordered" evidence="10">
    <location>
        <begin position="431"/>
        <end position="457"/>
    </location>
</feature>
<evidence type="ECO:0000313" key="14">
    <source>
        <dbReference type="Proteomes" id="UP001057455"/>
    </source>
</evidence>
<dbReference type="PROSITE" id="PS50012">
    <property type="entry name" value="RCC1_3"/>
    <property type="match status" value="1"/>
</dbReference>
<accession>A0A9W5WUC9</accession>
<dbReference type="PANTHER" id="PTHR22870:SF360">
    <property type="entry name" value="ULTRAVIOLET-B RECEPTOR UVR8"/>
    <property type="match status" value="1"/>
</dbReference>
<evidence type="ECO:0000259" key="12">
    <source>
        <dbReference type="Pfam" id="PF21948"/>
    </source>
</evidence>
<dbReference type="GO" id="GO:0016979">
    <property type="term" value="F:lipoate-protein ligase activity"/>
    <property type="evidence" value="ECO:0007669"/>
    <property type="project" value="UniProtKB-EC"/>
</dbReference>
<comment type="caution">
    <text evidence="13">The sequence shown here is derived from an EMBL/GenBank/DDBJ whole genome shotgun (WGS) entry which is preliminary data.</text>
</comment>